<dbReference type="Proteomes" id="UP000245119">
    <property type="component" value="Linkage Group LG5"/>
</dbReference>
<comment type="caution">
    <text evidence="1">The sequence shown here is derived from an EMBL/GenBank/DDBJ whole genome shotgun (WGS) entry which is preliminary data.</text>
</comment>
<protein>
    <submittedName>
        <fullName evidence="1">Uncharacterized protein</fullName>
    </submittedName>
</protein>
<dbReference type="AlphaFoldDB" id="A0A2T7PBR4"/>
<name>A0A2T7PBR4_POMCA</name>
<reference evidence="1 2" key="1">
    <citation type="submission" date="2018-04" db="EMBL/GenBank/DDBJ databases">
        <title>The genome of golden apple snail Pomacea canaliculata provides insight into stress tolerance and invasive adaptation.</title>
        <authorList>
            <person name="Liu C."/>
            <person name="Liu B."/>
            <person name="Ren Y."/>
            <person name="Zhang Y."/>
            <person name="Wang H."/>
            <person name="Li S."/>
            <person name="Jiang F."/>
            <person name="Yin L."/>
            <person name="Zhang G."/>
            <person name="Qian W."/>
            <person name="Fan W."/>
        </authorList>
    </citation>
    <scope>NUCLEOTIDE SEQUENCE [LARGE SCALE GENOMIC DNA]</scope>
    <source>
        <strain evidence="1">SZHN2017</strain>
        <tissue evidence="1">Muscle</tissue>
    </source>
</reference>
<dbReference type="OrthoDB" id="6119812at2759"/>
<accession>A0A2T7PBR4</accession>
<sequence>MFIITYSDLVDEGRLNPAMLPRDEEGDDNETTSIEKRMQYMGICMRRRQNTLIPYPCLRSG</sequence>
<proteinExistence type="predicted"/>
<evidence type="ECO:0000313" key="2">
    <source>
        <dbReference type="Proteomes" id="UP000245119"/>
    </source>
</evidence>
<evidence type="ECO:0000313" key="1">
    <source>
        <dbReference type="EMBL" id="PVD30863.1"/>
    </source>
</evidence>
<organism evidence="1 2">
    <name type="scientific">Pomacea canaliculata</name>
    <name type="common">Golden apple snail</name>
    <dbReference type="NCBI Taxonomy" id="400727"/>
    <lineage>
        <taxon>Eukaryota</taxon>
        <taxon>Metazoa</taxon>
        <taxon>Spiralia</taxon>
        <taxon>Lophotrochozoa</taxon>
        <taxon>Mollusca</taxon>
        <taxon>Gastropoda</taxon>
        <taxon>Caenogastropoda</taxon>
        <taxon>Architaenioglossa</taxon>
        <taxon>Ampullarioidea</taxon>
        <taxon>Ampullariidae</taxon>
        <taxon>Pomacea</taxon>
    </lineage>
</organism>
<dbReference type="EMBL" id="PZQS01000005">
    <property type="protein sequence ID" value="PVD30863.1"/>
    <property type="molecule type" value="Genomic_DNA"/>
</dbReference>
<gene>
    <name evidence="1" type="ORF">C0Q70_10138</name>
</gene>
<keyword evidence="2" id="KW-1185">Reference proteome</keyword>